<dbReference type="AlphaFoldDB" id="A0A8S3R1G6"/>
<dbReference type="EMBL" id="CAJPWZ010000798">
    <property type="protein sequence ID" value="CAG2200932.1"/>
    <property type="molecule type" value="Genomic_DNA"/>
</dbReference>
<reference evidence="3" key="1">
    <citation type="submission" date="2021-03" db="EMBL/GenBank/DDBJ databases">
        <authorList>
            <person name="Bekaert M."/>
        </authorList>
    </citation>
    <scope>NUCLEOTIDE SEQUENCE</scope>
</reference>
<dbReference type="Proteomes" id="UP000683360">
    <property type="component" value="Unassembled WGS sequence"/>
</dbReference>
<dbReference type="InterPro" id="IPR036514">
    <property type="entry name" value="SGNH_hydro_sf"/>
</dbReference>
<evidence type="ECO:0000256" key="2">
    <source>
        <dbReference type="SAM" id="MobiDB-lite"/>
    </source>
</evidence>
<feature type="compositionally biased region" description="Polar residues" evidence="2">
    <location>
        <begin position="182"/>
        <end position="191"/>
    </location>
</feature>
<dbReference type="OrthoDB" id="10392661at2759"/>
<accession>A0A8S3R1G6</accession>
<feature type="compositionally biased region" description="Basic and acidic residues" evidence="2">
    <location>
        <begin position="192"/>
        <end position="215"/>
    </location>
</feature>
<evidence type="ECO:0008006" key="5">
    <source>
        <dbReference type="Google" id="ProtNLM"/>
    </source>
</evidence>
<feature type="compositionally biased region" description="Polar residues" evidence="2">
    <location>
        <begin position="597"/>
        <end position="608"/>
    </location>
</feature>
<dbReference type="Gene3D" id="3.40.50.1110">
    <property type="entry name" value="SGNH hydrolase"/>
    <property type="match status" value="1"/>
</dbReference>
<feature type="compositionally biased region" description="Polar residues" evidence="2">
    <location>
        <begin position="377"/>
        <end position="389"/>
    </location>
</feature>
<dbReference type="SUPFAM" id="SSF52266">
    <property type="entry name" value="SGNH hydrolase"/>
    <property type="match status" value="1"/>
</dbReference>
<feature type="compositionally biased region" description="Low complexity" evidence="2">
    <location>
        <begin position="618"/>
        <end position="632"/>
    </location>
</feature>
<feature type="coiled-coil region" evidence="1">
    <location>
        <begin position="268"/>
        <end position="295"/>
    </location>
</feature>
<feature type="region of interest" description="Disordered" evidence="2">
    <location>
        <begin position="182"/>
        <end position="215"/>
    </location>
</feature>
<keyword evidence="4" id="KW-1185">Reference proteome</keyword>
<gene>
    <name evidence="3" type="ORF">MEDL_15569</name>
</gene>
<keyword evidence="1" id="KW-0175">Coiled coil</keyword>
<comment type="caution">
    <text evidence="3">The sequence shown here is derived from an EMBL/GenBank/DDBJ whole genome shotgun (WGS) entry which is preliminary data.</text>
</comment>
<evidence type="ECO:0000256" key="1">
    <source>
        <dbReference type="SAM" id="Coils"/>
    </source>
</evidence>
<name>A0A8S3R1G6_MYTED</name>
<protein>
    <recommendedName>
        <fullName evidence="5">SGNH hydrolase-type esterase domain-containing protein</fullName>
    </recommendedName>
</protein>
<feature type="compositionally biased region" description="Basic and acidic residues" evidence="2">
    <location>
        <begin position="390"/>
        <end position="409"/>
    </location>
</feature>
<proteinExistence type="predicted"/>
<sequence>MALSPVITKTRDSKQVTFDLNKQSVLYWRRTLLFRYYIDLGHDSNMNIEWEDSDKKKNVLNLKDEEKPFIEKLPHSDIFKTVIKVCHNTKKVIVITLYYTTMKCLVQGNTCQEWINYEFGRIKSLIEKCIKGANPRTTIDTEIKKLTLPKFSDIDKDMNDSCSETPTKSVDNDETLVKQSFLNDSENTQVNNKDDLVNDPNHQLEGKQTSDNKVGKQPDQCMSCDIVVKAIQSIENKLADCHMMYTKKLESFEQNIHDSIESKLANCHMMYNKKIESLEKNVRDMKTTIETLKQNKEPTYNTEKIDNLTTVTNHVIEKVNSVGEMCEKMKENLGNSADKQRYIQEQMKTVETICKQIKSDNEMPLHNTRSLQRDKSQISNENNFKTRQTSYDEHNSNVEQTEQRSQKSAEDEELIEQFGGNHFWLIGTSLVKDLQPKLIYRFKKTRITTLRDKTTFGAQKLIESETIKAKIVAFQVGSNDLEESDPNKVAADIEELIKTTKNKIPGCNIIINELLPRYYLNIQSRNEYERKRIQCNLHLAEICDRYDAKYVTHQNISQIHFSDGIHLNHEGGTSQYVRNLKQIVNPLVGVKSDENQTNKFHARNQNPFSYAKKDNGQRRNYNQQNQNRAGQNRYQHIPTNYTVARPRYDNEYQDDYKDCRNSDINMKLLRLALQGFI</sequence>
<evidence type="ECO:0000313" key="3">
    <source>
        <dbReference type="EMBL" id="CAG2200932.1"/>
    </source>
</evidence>
<organism evidence="3 4">
    <name type="scientific">Mytilus edulis</name>
    <name type="common">Blue mussel</name>
    <dbReference type="NCBI Taxonomy" id="6550"/>
    <lineage>
        <taxon>Eukaryota</taxon>
        <taxon>Metazoa</taxon>
        <taxon>Spiralia</taxon>
        <taxon>Lophotrochozoa</taxon>
        <taxon>Mollusca</taxon>
        <taxon>Bivalvia</taxon>
        <taxon>Autobranchia</taxon>
        <taxon>Pteriomorphia</taxon>
        <taxon>Mytilida</taxon>
        <taxon>Mytiloidea</taxon>
        <taxon>Mytilidae</taxon>
        <taxon>Mytilinae</taxon>
        <taxon>Mytilus</taxon>
    </lineage>
</organism>
<evidence type="ECO:0000313" key="4">
    <source>
        <dbReference type="Proteomes" id="UP000683360"/>
    </source>
</evidence>
<feature type="region of interest" description="Disordered" evidence="2">
    <location>
        <begin position="594"/>
        <end position="632"/>
    </location>
</feature>
<feature type="region of interest" description="Disordered" evidence="2">
    <location>
        <begin position="361"/>
        <end position="411"/>
    </location>
</feature>